<sequence length="262" mass="29088">MTPAGAISLGDIGFRYGRETRNTLSISELHIKAGQRVALIGASGAGKSTLLKLIDGRLRGWSGSCRVLGQRLDPQRQPPRSWRRKVGFVFQEFALVQRETVRRNVLHGRLGHVEPVLSLLGRFTDKDDHAVDRAMCDVHMDAFADKRVDRLSGGQRQRVAIARCLAQTPRLILADEPISSLDPMTAQSILTILRDRASARNATLILSSHQPALVADYVDRFIALDAGRIVFDGPPDQLHEHRLSGIYRNAAATQHERPHEFA</sequence>
<accession>A0A934HTD0</accession>
<dbReference type="GO" id="GO:0022857">
    <property type="term" value="F:transmembrane transporter activity"/>
    <property type="evidence" value="ECO:0007669"/>
    <property type="project" value="TreeGrafter"/>
</dbReference>
<evidence type="ECO:0000256" key="2">
    <source>
        <dbReference type="ARBA" id="ARBA00022840"/>
    </source>
</evidence>
<name>A0A934HTD0_9RHOB</name>
<dbReference type="Gene3D" id="3.40.50.300">
    <property type="entry name" value="P-loop containing nucleotide triphosphate hydrolases"/>
    <property type="match status" value="1"/>
</dbReference>
<dbReference type="PROSITE" id="PS50893">
    <property type="entry name" value="ABC_TRANSPORTER_2"/>
    <property type="match status" value="1"/>
</dbReference>
<dbReference type="PANTHER" id="PTHR24220:SF659">
    <property type="entry name" value="TRANSPORTER, PUTATIVE-RELATED"/>
    <property type="match status" value="1"/>
</dbReference>
<dbReference type="SUPFAM" id="SSF52540">
    <property type="entry name" value="P-loop containing nucleoside triphosphate hydrolases"/>
    <property type="match status" value="1"/>
</dbReference>
<keyword evidence="5" id="KW-1185">Reference proteome</keyword>
<evidence type="ECO:0000259" key="3">
    <source>
        <dbReference type="PROSITE" id="PS50893"/>
    </source>
</evidence>
<reference evidence="4" key="1">
    <citation type="submission" date="2020-12" db="EMBL/GenBank/DDBJ databases">
        <title>Pontibaca salina gen. nov., sp. nov., isolated from marine sediment.</title>
        <authorList>
            <person name="Bo J."/>
            <person name="Wang S."/>
            <person name="Song X."/>
            <person name="Du Z."/>
        </authorList>
    </citation>
    <scope>NUCLEOTIDE SEQUENCE</scope>
    <source>
        <strain evidence="4">S1109L</strain>
    </source>
</reference>
<gene>
    <name evidence="4" type="ORF">JAO82_10885</name>
</gene>
<dbReference type="RefSeq" id="WP_198686401.1">
    <property type="nucleotide sequence ID" value="NZ_JAEIJD010000008.1"/>
</dbReference>
<dbReference type="GO" id="GO:0005886">
    <property type="term" value="C:plasma membrane"/>
    <property type="evidence" value="ECO:0007669"/>
    <property type="project" value="TreeGrafter"/>
</dbReference>
<dbReference type="InterPro" id="IPR003439">
    <property type="entry name" value="ABC_transporter-like_ATP-bd"/>
</dbReference>
<feature type="domain" description="ABC transporter" evidence="3">
    <location>
        <begin position="7"/>
        <end position="251"/>
    </location>
</feature>
<dbReference type="EMBL" id="JAEIJD010000008">
    <property type="protein sequence ID" value="MBI6630380.1"/>
    <property type="molecule type" value="Genomic_DNA"/>
</dbReference>
<dbReference type="GO" id="GO:0016887">
    <property type="term" value="F:ATP hydrolysis activity"/>
    <property type="evidence" value="ECO:0007669"/>
    <property type="project" value="InterPro"/>
</dbReference>
<dbReference type="GO" id="GO:0005524">
    <property type="term" value="F:ATP binding"/>
    <property type="evidence" value="ECO:0007669"/>
    <property type="project" value="UniProtKB-KW"/>
</dbReference>
<dbReference type="SMART" id="SM00382">
    <property type="entry name" value="AAA"/>
    <property type="match status" value="1"/>
</dbReference>
<evidence type="ECO:0000313" key="5">
    <source>
        <dbReference type="Proteomes" id="UP000613255"/>
    </source>
</evidence>
<organism evidence="4 5">
    <name type="scientific">Pontibaca salina</name>
    <dbReference type="NCBI Taxonomy" id="2795731"/>
    <lineage>
        <taxon>Bacteria</taxon>
        <taxon>Pseudomonadati</taxon>
        <taxon>Pseudomonadota</taxon>
        <taxon>Alphaproteobacteria</taxon>
        <taxon>Rhodobacterales</taxon>
        <taxon>Roseobacteraceae</taxon>
        <taxon>Pontibaca</taxon>
    </lineage>
</organism>
<proteinExistence type="predicted"/>
<evidence type="ECO:0000256" key="1">
    <source>
        <dbReference type="ARBA" id="ARBA00022741"/>
    </source>
</evidence>
<dbReference type="InterPro" id="IPR003593">
    <property type="entry name" value="AAA+_ATPase"/>
</dbReference>
<dbReference type="PROSITE" id="PS00211">
    <property type="entry name" value="ABC_TRANSPORTER_1"/>
    <property type="match status" value="1"/>
</dbReference>
<dbReference type="PANTHER" id="PTHR24220">
    <property type="entry name" value="IMPORT ATP-BINDING PROTEIN"/>
    <property type="match status" value="1"/>
</dbReference>
<dbReference type="Pfam" id="PF00005">
    <property type="entry name" value="ABC_tran"/>
    <property type="match status" value="1"/>
</dbReference>
<comment type="caution">
    <text evidence="4">The sequence shown here is derived from an EMBL/GenBank/DDBJ whole genome shotgun (WGS) entry which is preliminary data.</text>
</comment>
<dbReference type="InterPro" id="IPR017871">
    <property type="entry name" value="ABC_transporter-like_CS"/>
</dbReference>
<dbReference type="InterPro" id="IPR015854">
    <property type="entry name" value="ABC_transpr_LolD-like"/>
</dbReference>
<evidence type="ECO:0000313" key="4">
    <source>
        <dbReference type="EMBL" id="MBI6630380.1"/>
    </source>
</evidence>
<dbReference type="InterPro" id="IPR027417">
    <property type="entry name" value="P-loop_NTPase"/>
</dbReference>
<protein>
    <submittedName>
        <fullName evidence="4">ATP-binding cassette domain-containing protein</fullName>
    </submittedName>
</protein>
<keyword evidence="1" id="KW-0547">Nucleotide-binding</keyword>
<keyword evidence="2 4" id="KW-0067">ATP-binding</keyword>
<dbReference type="AlphaFoldDB" id="A0A934HTD0"/>
<dbReference type="Proteomes" id="UP000613255">
    <property type="component" value="Unassembled WGS sequence"/>
</dbReference>